<keyword evidence="4 5" id="KW-0472">Membrane</keyword>
<feature type="transmembrane region" description="Helical" evidence="5">
    <location>
        <begin position="104"/>
        <end position="123"/>
    </location>
</feature>
<reference evidence="7 8" key="1">
    <citation type="journal article" date="2016" name="Nat. Commun.">
        <title>Thousands of microbial genomes shed light on interconnected biogeochemical processes in an aquifer system.</title>
        <authorList>
            <person name="Anantharaman K."/>
            <person name="Brown C.T."/>
            <person name="Hug L.A."/>
            <person name="Sharon I."/>
            <person name="Castelle C.J."/>
            <person name="Probst A.J."/>
            <person name="Thomas B.C."/>
            <person name="Singh A."/>
            <person name="Wilkins M.J."/>
            <person name="Karaoz U."/>
            <person name="Brodie E.L."/>
            <person name="Williams K.H."/>
            <person name="Hubbard S.S."/>
            <person name="Banfield J.F."/>
        </authorList>
    </citation>
    <scope>NUCLEOTIDE SEQUENCE [LARGE SCALE GENOMIC DNA]</scope>
</reference>
<comment type="subcellular location">
    <subcellularLocation>
        <location evidence="1">Membrane</location>
        <topology evidence="1">Multi-pass membrane protein</topology>
    </subcellularLocation>
</comment>
<evidence type="ECO:0000313" key="7">
    <source>
        <dbReference type="EMBL" id="OGN34840.1"/>
    </source>
</evidence>
<dbReference type="Proteomes" id="UP000178155">
    <property type="component" value="Unassembled WGS sequence"/>
</dbReference>
<feature type="transmembrane region" description="Helical" evidence="5">
    <location>
        <begin position="237"/>
        <end position="256"/>
    </location>
</feature>
<evidence type="ECO:0000256" key="3">
    <source>
        <dbReference type="ARBA" id="ARBA00022989"/>
    </source>
</evidence>
<feature type="transmembrane region" description="Helical" evidence="5">
    <location>
        <begin position="12"/>
        <end position="42"/>
    </location>
</feature>
<feature type="transmembrane region" description="Helical" evidence="5">
    <location>
        <begin position="325"/>
        <end position="347"/>
    </location>
</feature>
<dbReference type="GO" id="GO:0016020">
    <property type="term" value="C:membrane"/>
    <property type="evidence" value="ECO:0007669"/>
    <property type="project" value="UniProtKB-SubCell"/>
</dbReference>
<gene>
    <name evidence="7" type="ORF">A3I39_03275</name>
</gene>
<keyword evidence="3 5" id="KW-1133">Transmembrane helix</keyword>
<protein>
    <recommendedName>
        <fullName evidence="6">O-antigen ligase-related domain-containing protein</fullName>
    </recommendedName>
</protein>
<evidence type="ECO:0000313" key="8">
    <source>
        <dbReference type="Proteomes" id="UP000178155"/>
    </source>
</evidence>
<dbReference type="PANTHER" id="PTHR37422">
    <property type="entry name" value="TEICHURONIC ACID BIOSYNTHESIS PROTEIN TUAE"/>
    <property type="match status" value="1"/>
</dbReference>
<feature type="transmembrane region" description="Helical" evidence="5">
    <location>
        <begin position="295"/>
        <end position="313"/>
    </location>
</feature>
<evidence type="ECO:0000256" key="4">
    <source>
        <dbReference type="ARBA" id="ARBA00023136"/>
    </source>
</evidence>
<feature type="transmembrane region" description="Helical" evidence="5">
    <location>
        <begin position="162"/>
        <end position="184"/>
    </location>
</feature>
<accession>A0A1F8HCE1</accession>
<evidence type="ECO:0000259" key="6">
    <source>
        <dbReference type="Pfam" id="PF04932"/>
    </source>
</evidence>
<feature type="transmembrane region" description="Helical" evidence="5">
    <location>
        <begin position="460"/>
        <end position="479"/>
    </location>
</feature>
<feature type="transmembrane region" description="Helical" evidence="5">
    <location>
        <begin position="268"/>
        <end position="289"/>
    </location>
</feature>
<keyword evidence="2 5" id="KW-0812">Transmembrane</keyword>
<feature type="transmembrane region" description="Helical" evidence="5">
    <location>
        <begin position="49"/>
        <end position="68"/>
    </location>
</feature>
<comment type="caution">
    <text evidence="7">The sequence shown here is derived from an EMBL/GenBank/DDBJ whole genome shotgun (WGS) entry which is preliminary data.</text>
</comment>
<dbReference type="InterPro" id="IPR007016">
    <property type="entry name" value="O-antigen_ligase-rel_domated"/>
</dbReference>
<dbReference type="AlphaFoldDB" id="A0A1F8HCE1"/>
<evidence type="ECO:0000256" key="5">
    <source>
        <dbReference type="SAM" id="Phobius"/>
    </source>
</evidence>
<evidence type="ECO:0000256" key="2">
    <source>
        <dbReference type="ARBA" id="ARBA00022692"/>
    </source>
</evidence>
<name>A0A1F8HCE1_9BACT</name>
<dbReference type="Pfam" id="PF04932">
    <property type="entry name" value="Wzy_C"/>
    <property type="match status" value="1"/>
</dbReference>
<sequence length="508" mass="57412">MKQNLNIFFTLHLIFFGLVVTGVLPRSLVLYETIAIALYLILASRENGLVFFIRCIPLFIAIPLTATFDNFNQWRIFSLILFLKWLLQRETWNYLKFQSLRKHPAACAFILLGALALLSVFVAPDQGAALKRVIYFSNASMVGIVVWYFARSKEFTARLIKNIAIPTILVALVGVIQVGATYLIDIYQFMRIWGEGIQMRQFGEQWSYIATHVGNTWFAYYGEQLSLRVFSLFPDSHSFPIFLLLGLPAIFAIAVIKPLSRSDSFKKLFHTRGSLHILWIPLVFLMIILSGTRGMWLGGAGAIVWVILLLVFMKIKKESLGHRRVFVYLSSFLTLFVLLFAVAYPIFSSPQFLVSKGDALLLQHRLRSVLDFGETSNAARIAIWKSSAESIIKHPLIGVGIGNFPVVLGQDIKLTRAGSSAHNLYIHIAAEMGLLAFLVLLYLVWLVIQTLYLNYRRAETAFGQAYAGISLITIPWISAYLMTDVAIFDERALLMFAVTLGLLFRENV</sequence>
<feature type="domain" description="O-antigen ligase-related" evidence="6">
    <location>
        <begin position="282"/>
        <end position="441"/>
    </location>
</feature>
<dbReference type="PANTHER" id="PTHR37422:SF13">
    <property type="entry name" value="LIPOPOLYSACCHARIDE BIOSYNTHESIS PROTEIN PA4999-RELATED"/>
    <property type="match status" value="1"/>
</dbReference>
<dbReference type="InterPro" id="IPR051533">
    <property type="entry name" value="WaaL-like"/>
</dbReference>
<organism evidence="7 8">
    <name type="scientific">Candidatus Yanofskybacteria bacterium RIFCSPLOWO2_02_FULL_47_9b</name>
    <dbReference type="NCBI Taxonomy" id="1802708"/>
    <lineage>
        <taxon>Bacteria</taxon>
        <taxon>Candidatus Yanofskyibacteriota</taxon>
    </lineage>
</organism>
<evidence type="ECO:0000256" key="1">
    <source>
        <dbReference type="ARBA" id="ARBA00004141"/>
    </source>
</evidence>
<feature type="transmembrane region" description="Helical" evidence="5">
    <location>
        <begin position="129"/>
        <end position="150"/>
    </location>
</feature>
<proteinExistence type="predicted"/>
<feature type="transmembrane region" description="Helical" evidence="5">
    <location>
        <begin position="424"/>
        <end position="448"/>
    </location>
</feature>
<dbReference type="EMBL" id="MGKW01000003">
    <property type="protein sequence ID" value="OGN34840.1"/>
    <property type="molecule type" value="Genomic_DNA"/>
</dbReference>